<gene>
    <name evidence="1" type="ORF">HPLM_LOCUS20012</name>
</gene>
<accession>A0A0N4X6M8</accession>
<keyword evidence="2" id="KW-1185">Reference proteome</keyword>
<reference evidence="3" key="1">
    <citation type="submission" date="2017-02" db="UniProtKB">
        <authorList>
            <consortium name="WormBaseParasite"/>
        </authorList>
    </citation>
    <scope>IDENTIFICATION</scope>
</reference>
<proteinExistence type="predicted"/>
<dbReference type="AlphaFoldDB" id="A0A0N4X6M8"/>
<evidence type="ECO:0000313" key="3">
    <source>
        <dbReference type="WBParaSite" id="HPLM_0002002001-mRNA-1"/>
    </source>
</evidence>
<reference evidence="1 2" key="2">
    <citation type="submission" date="2018-11" db="EMBL/GenBank/DDBJ databases">
        <authorList>
            <consortium name="Pathogen Informatics"/>
        </authorList>
    </citation>
    <scope>NUCLEOTIDE SEQUENCE [LARGE SCALE GENOMIC DNA]</scope>
    <source>
        <strain evidence="1 2">MHpl1</strain>
    </source>
</reference>
<evidence type="ECO:0000313" key="2">
    <source>
        <dbReference type="Proteomes" id="UP000268014"/>
    </source>
</evidence>
<sequence>MRLQVKISRRIDVTPIKAIYLLSSPTLEEKRKQYPAHLFFPLEELHHPSFLKDVSRKARERYYKILFNEKLSIAEQKRMIMEAVHFPMRIIEPLQEEVKRFYGKMGKRMEQTN</sequence>
<dbReference type="WBParaSite" id="HPLM_0002002001-mRNA-1">
    <property type="protein sequence ID" value="HPLM_0002002001-mRNA-1"/>
    <property type="gene ID" value="HPLM_0002002001"/>
</dbReference>
<protein>
    <submittedName>
        <fullName evidence="1 3">Uncharacterized protein</fullName>
    </submittedName>
</protein>
<dbReference type="EMBL" id="UZAF01021777">
    <property type="protein sequence ID" value="VDO80885.1"/>
    <property type="molecule type" value="Genomic_DNA"/>
</dbReference>
<evidence type="ECO:0000313" key="1">
    <source>
        <dbReference type="EMBL" id="VDO80885.1"/>
    </source>
</evidence>
<organism evidence="3">
    <name type="scientific">Haemonchus placei</name>
    <name type="common">Barber's pole worm</name>
    <dbReference type="NCBI Taxonomy" id="6290"/>
    <lineage>
        <taxon>Eukaryota</taxon>
        <taxon>Metazoa</taxon>
        <taxon>Ecdysozoa</taxon>
        <taxon>Nematoda</taxon>
        <taxon>Chromadorea</taxon>
        <taxon>Rhabditida</taxon>
        <taxon>Rhabditina</taxon>
        <taxon>Rhabditomorpha</taxon>
        <taxon>Strongyloidea</taxon>
        <taxon>Trichostrongylidae</taxon>
        <taxon>Haemonchus</taxon>
    </lineage>
</organism>
<name>A0A0N4X6M8_HAEPC</name>
<dbReference type="Proteomes" id="UP000268014">
    <property type="component" value="Unassembled WGS sequence"/>
</dbReference>